<organism evidence="4 5">
    <name type="scientific">Candidatus Nitronereus thalassa</name>
    <dbReference type="NCBI Taxonomy" id="3020898"/>
    <lineage>
        <taxon>Bacteria</taxon>
        <taxon>Pseudomonadati</taxon>
        <taxon>Nitrospirota</taxon>
        <taxon>Nitrospiria</taxon>
        <taxon>Nitrospirales</taxon>
        <taxon>Nitrospiraceae</taxon>
        <taxon>Candidatus Nitronereus</taxon>
    </lineage>
</organism>
<dbReference type="PANTHER" id="PTHR36843">
    <property type="entry name" value="HEME-DEPENDENT PEROXIDASE YWFI-RELATED"/>
    <property type="match status" value="1"/>
</dbReference>
<protein>
    <submittedName>
        <fullName evidence="4">Chlorite dismutase family protein</fullName>
    </submittedName>
</protein>
<gene>
    <name evidence="4" type="ORF">PPG34_03490</name>
</gene>
<keyword evidence="3" id="KW-0408">Iron</keyword>
<name>A0ABU3K4R5_9BACT</name>
<dbReference type="RefSeq" id="WP_313831751.1">
    <property type="nucleotide sequence ID" value="NZ_JAQOUE010000001.1"/>
</dbReference>
<dbReference type="PANTHER" id="PTHR36843:SF1">
    <property type="entry name" value="COPROHEME DECARBOXYLASE"/>
    <property type="match status" value="1"/>
</dbReference>
<comment type="caution">
    <text evidence="4">The sequence shown here is derived from an EMBL/GenBank/DDBJ whole genome shotgun (WGS) entry which is preliminary data.</text>
</comment>
<evidence type="ECO:0000256" key="3">
    <source>
        <dbReference type="ARBA" id="ARBA00023004"/>
    </source>
</evidence>
<dbReference type="Gene3D" id="3.30.70.1030">
    <property type="entry name" value="Apc35880, domain 1"/>
    <property type="match status" value="2"/>
</dbReference>
<keyword evidence="2" id="KW-0479">Metal-binding</keyword>
<keyword evidence="5" id="KW-1185">Reference proteome</keyword>
<dbReference type="SUPFAM" id="SSF54909">
    <property type="entry name" value="Dimeric alpha+beta barrel"/>
    <property type="match status" value="1"/>
</dbReference>
<dbReference type="Pfam" id="PF06778">
    <property type="entry name" value="Chlor_dismutase"/>
    <property type="match status" value="1"/>
</dbReference>
<sequence length="234" mass="27448">MAEGKEPAKRQFVNFSYHKVDPAWRRLPQDEREAGKQEFIRAVEEFTGKVIIVPYTTVGIRGDCDFLLWRISYDLELFQEQMTKILSSGLGKYLTTPYSYLSMTKRSVYVDNHVHEGQDSRRLKITPGRSKYIFVYPFEKTREWYLLTKAARQGMMDEHIEIGHKYPSVKLNTTYSFGLDDQEFVVAFETDHPEDFLDLVMHLREAEGSRYTKRDIPIFTCIMKSLKEMVDTLG</sequence>
<accession>A0ABU3K4R5</accession>
<dbReference type="Proteomes" id="UP001250932">
    <property type="component" value="Unassembled WGS sequence"/>
</dbReference>
<evidence type="ECO:0000313" key="4">
    <source>
        <dbReference type="EMBL" id="MDT7041397.1"/>
    </source>
</evidence>
<evidence type="ECO:0000256" key="1">
    <source>
        <dbReference type="ARBA" id="ARBA00022617"/>
    </source>
</evidence>
<dbReference type="InterPro" id="IPR011008">
    <property type="entry name" value="Dimeric_a/b-barrel"/>
</dbReference>
<proteinExistence type="predicted"/>
<keyword evidence="1" id="KW-0349">Heme</keyword>
<dbReference type="EMBL" id="JAQOUE010000001">
    <property type="protein sequence ID" value="MDT7041397.1"/>
    <property type="molecule type" value="Genomic_DNA"/>
</dbReference>
<dbReference type="InterPro" id="IPR010644">
    <property type="entry name" value="ChdC/CLD"/>
</dbReference>
<reference evidence="4 5" key="1">
    <citation type="journal article" date="2023" name="ISME J.">
        <title>Cultivation and genomic characterization of novel and ubiquitous marine nitrite-oxidizing bacteria from the Nitrospirales.</title>
        <authorList>
            <person name="Mueller A.J."/>
            <person name="Daebeler A."/>
            <person name="Herbold C.W."/>
            <person name="Kirkegaard R.H."/>
            <person name="Daims H."/>
        </authorList>
    </citation>
    <scope>NUCLEOTIDE SEQUENCE [LARGE SCALE GENOMIC DNA]</scope>
    <source>
        <strain evidence="4 5">EB</strain>
    </source>
</reference>
<evidence type="ECO:0000256" key="2">
    <source>
        <dbReference type="ARBA" id="ARBA00022723"/>
    </source>
</evidence>
<evidence type="ECO:0000313" key="5">
    <source>
        <dbReference type="Proteomes" id="UP001250932"/>
    </source>
</evidence>